<dbReference type="AlphaFoldDB" id="A0A6J4UD52"/>
<dbReference type="InterPro" id="IPR050312">
    <property type="entry name" value="IolE/XylAMocC-like"/>
</dbReference>
<dbReference type="Gene3D" id="3.20.20.150">
    <property type="entry name" value="Divalent-metal-dependent TIM barrel enzymes"/>
    <property type="match status" value="1"/>
</dbReference>
<dbReference type="SUPFAM" id="SSF51658">
    <property type="entry name" value="Xylose isomerase-like"/>
    <property type="match status" value="1"/>
</dbReference>
<dbReference type="PANTHER" id="PTHR12110">
    <property type="entry name" value="HYDROXYPYRUVATE ISOMERASE"/>
    <property type="match status" value="1"/>
</dbReference>
<dbReference type="PANTHER" id="PTHR12110:SF41">
    <property type="entry name" value="INOSOSE DEHYDRATASE"/>
    <property type="match status" value="1"/>
</dbReference>
<dbReference type="InterPro" id="IPR036237">
    <property type="entry name" value="Xyl_isomerase-like_sf"/>
</dbReference>
<name>A0A6J4UD52_9BACT</name>
<dbReference type="EMBL" id="CADCWI010000037">
    <property type="protein sequence ID" value="CAA9546932.1"/>
    <property type="molecule type" value="Genomic_DNA"/>
</dbReference>
<evidence type="ECO:0000313" key="2">
    <source>
        <dbReference type="EMBL" id="CAA9546932.1"/>
    </source>
</evidence>
<feature type="domain" description="Xylose isomerase-like TIM barrel" evidence="1">
    <location>
        <begin position="44"/>
        <end position="283"/>
    </location>
</feature>
<evidence type="ECO:0000259" key="1">
    <source>
        <dbReference type="Pfam" id="PF01261"/>
    </source>
</evidence>
<protein>
    <recommendedName>
        <fullName evidence="1">Xylose isomerase-like TIM barrel domain-containing protein</fullName>
    </recommendedName>
</protein>
<reference evidence="2" key="1">
    <citation type="submission" date="2020-02" db="EMBL/GenBank/DDBJ databases">
        <authorList>
            <person name="Meier V. D."/>
        </authorList>
    </citation>
    <scope>NUCLEOTIDE SEQUENCE</scope>
    <source>
        <strain evidence="2">AVDCRST_MAG43</strain>
    </source>
</reference>
<dbReference type="Pfam" id="PF01261">
    <property type="entry name" value="AP_endonuc_2"/>
    <property type="match status" value="1"/>
</dbReference>
<accession>A0A6J4UD52</accession>
<proteinExistence type="predicted"/>
<dbReference type="InterPro" id="IPR013022">
    <property type="entry name" value="Xyl_isomerase-like_TIM-brl"/>
</dbReference>
<organism evidence="2">
    <name type="scientific">uncultured Thermomicrobiales bacterium</name>
    <dbReference type="NCBI Taxonomy" id="1645740"/>
    <lineage>
        <taxon>Bacteria</taxon>
        <taxon>Pseudomonadati</taxon>
        <taxon>Thermomicrobiota</taxon>
        <taxon>Thermomicrobia</taxon>
        <taxon>Thermomicrobiales</taxon>
        <taxon>environmental samples</taxon>
    </lineage>
</organism>
<sequence length="300" mass="32654">MAPVSWYNNHLHEGTLSMDGVLIACGQITWPRGSMTQEQILAEIAQAGYDGAPASPADIEATRRQFDAAGLKPAPGYLGAEFWDASQADEIIQRATEHARAASQLGLTELYVAANLTPERRAVSGHVSDSDAVSEDGYRTMADTLNRVGDATLQHGVRTCFHNHVGSFIETRAEIDQLFSLVDRSLVFQGPDVGHLAWAGDDVVAFCRDYASDIKTIHIKDINPNVLKEGVANGWDYKAFSDHGIFTELGEGLVDFPAIFRILGEADFQGWVVVETDVTQKSTALESATISRNYLRSIGV</sequence>
<gene>
    <name evidence="2" type="ORF">AVDCRST_MAG43-662</name>
</gene>